<name>A0A8J7C9E1_9CYAN</name>
<proteinExistence type="predicted"/>
<evidence type="ECO:0000313" key="3">
    <source>
        <dbReference type="Proteomes" id="UP000629098"/>
    </source>
</evidence>
<dbReference type="Proteomes" id="UP000629098">
    <property type="component" value="Unassembled WGS sequence"/>
</dbReference>
<reference evidence="2" key="1">
    <citation type="submission" date="2020-09" db="EMBL/GenBank/DDBJ databases">
        <title>Iningainema tapete sp. nov. (Scytonemataceae, Cyanobacteria) from greenhouses in central Florida (USA) produces two types of nodularin with biosynthetic potential for microcystin-LR and anabaenopeptins.</title>
        <authorList>
            <person name="Berthold D.E."/>
            <person name="Lefler F.W."/>
            <person name="Huang I.-S."/>
            <person name="Abdulla H."/>
            <person name="Zimba P.V."/>
            <person name="Laughinghouse H.D. IV."/>
        </authorList>
    </citation>
    <scope>NUCLEOTIDE SEQUENCE</scope>
    <source>
        <strain evidence="2">BLCCT55</strain>
    </source>
</reference>
<sequence>MANQTSGNYPTDATEKAYNGSDRNAVKPGFTPQSELWQGRLAMIGFLAYLLWDLNGYSVVRDLFHLVSY</sequence>
<feature type="compositionally biased region" description="Polar residues" evidence="1">
    <location>
        <begin position="1"/>
        <end position="11"/>
    </location>
</feature>
<comment type="caution">
    <text evidence="2">The sequence shown here is derived from an EMBL/GenBank/DDBJ whole genome shotgun (WGS) entry which is preliminary data.</text>
</comment>
<dbReference type="RefSeq" id="WP_190837132.1">
    <property type="nucleotide sequence ID" value="NZ_CAWPPI010000118.1"/>
</dbReference>
<organism evidence="2 3">
    <name type="scientific">Iningainema tapete BLCC-T55</name>
    <dbReference type="NCBI Taxonomy" id="2748662"/>
    <lineage>
        <taxon>Bacteria</taxon>
        <taxon>Bacillati</taxon>
        <taxon>Cyanobacteriota</taxon>
        <taxon>Cyanophyceae</taxon>
        <taxon>Nostocales</taxon>
        <taxon>Scytonemataceae</taxon>
        <taxon>Iningainema tapete</taxon>
    </lineage>
</organism>
<dbReference type="AlphaFoldDB" id="A0A8J7C9E1"/>
<dbReference type="SUPFAM" id="SSF103511">
    <property type="entry name" value="Chlorophyll a-b binding protein"/>
    <property type="match status" value="1"/>
</dbReference>
<evidence type="ECO:0000313" key="2">
    <source>
        <dbReference type="EMBL" id="MBD2778004.1"/>
    </source>
</evidence>
<dbReference type="EMBL" id="JACXAE010000118">
    <property type="protein sequence ID" value="MBD2778004.1"/>
    <property type="molecule type" value="Genomic_DNA"/>
</dbReference>
<accession>A0A8J7C9E1</accession>
<gene>
    <name evidence="2" type="ORF">ICL16_39685</name>
</gene>
<evidence type="ECO:0000256" key="1">
    <source>
        <dbReference type="SAM" id="MobiDB-lite"/>
    </source>
</evidence>
<feature type="region of interest" description="Disordered" evidence="1">
    <location>
        <begin position="1"/>
        <end position="26"/>
    </location>
</feature>
<protein>
    <submittedName>
        <fullName evidence="2">High light inducible protein</fullName>
    </submittedName>
</protein>
<keyword evidence="3" id="KW-1185">Reference proteome</keyword>